<feature type="domain" description="Macro" evidence="2">
    <location>
        <begin position="322"/>
        <end position="536"/>
    </location>
</feature>
<feature type="compositionally biased region" description="Low complexity" evidence="1">
    <location>
        <begin position="263"/>
        <end position="273"/>
    </location>
</feature>
<comment type="caution">
    <text evidence="3">The sequence shown here is derived from an EMBL/GenBank/DDBJ whole genome shotgun (WGS) entry which is preliminary data.</text>
</comment>
<dbReference type="RefSeq" id="WP_311631963.1">
    <property type="nucleotide sequence ID" value="NZ_JAVREN010000029.1"/>
</dbReference>
<accession>A0ABU2LCN1</accession>
<dbReference type="InterPro" id="IPR002589">
    <property type="entry name" value="Macro_dom"/>
</dbReference>
<evidence type="ECO:0000259" key="2">
    <source>
        <dbReference type="PROSITE" id="PS51154"/>
    </source>
</evidence>
<dbReference type="SUPFAM" id="SSF52949">
    <property type="entry name" value="Macro domain-like"/>
    <property type="match status" value="1"/>
</dbReference>
<reference evidence="4" key="1">
    <citation type="submission" date="2023-07" db="EMBL/GenBank/DDBJ databases">
        <title>30 novel species of actinomycetes from the DSMZ collection.</title>
        <authorList>
            <person name="Nouioui I."/>
        </authorList>
    </citation>
    <scope>NUCLEOTIDE SEQUENCE [LARGE SCALE GENOMIC DNA]</scope>
    <source>
        <strain evidence="4">DSM 44917</strain>
    </source>
</reference>
<dbReference type="Pfam" id="PF01661">
    <property type="entry name" value="Macro"/>
    <property type="match status" value="1"/>
</dbReference>
<keyword evidence="4" id="KW-1185">Reference proteome</keyword>
<evidence type="ECO:0000256" key="1">
    <source>
        <dbReference type="SAM" id="MobiDB-lite"/>
    </source>
</evidence>
<feature type="compositionally biased region" description="Low complexity" evidence="1">
    <location>
        <begin position="235"/>
        <end position="250"/>
    </location>
</feature>
<gene>
    <name evidence="3" type="ORF">RM780_18905</name>
</gene>
<feature type="compositionally biased region" description="Gly residues" evidence="1">
    <location>
        <begin position="251"/>
        <end position="262"/>
    </location>
</feature>
<dbReference type="PROSITE" id="PS51154">
    <property type="entry name" value="MACRO"/>
    <property type="match status" value="1"/>
</dbReference>
<organism evidence="3 4">
    <name type="scientific">Streptomyces boetiae</name>
    <dbReference type="NCBI Taxonomy" id="3075541"/>
    <lineage>
        <taxon>Bacteria</taxon>
        <taxon>Bacillati</taxon>
        <taxon>Actinomycetota</taxon>
        <taxon>Actinomycetes</taxon>
        <taxon>Kitasatosporales</taxon>
        <taxon>Streptomycetaceae</taxon>
        <taxon>Streptomyces</taxon>
    </lineage>
</organism>
<dbReference type="Gene3D" id="3.40.220.10">
    <property type="entry name" value="Leucine Aminopeptidase, subunit E, domain 1"/>
    <property type="match status" value="1"/>
</dbReference>
<proteinExistence type="predicted"/>
<feature type="compositionally biased region" description="Gly residues" evidence="1">
    <location>
        <begin position="197"/>
        <end position="214"/>
    </location>
</feature>
<evidence type="ECO:0000313" key="3">
    <source>
        <dbReference type="EMBL" id="MDT0309013.1"/>
    </source>
</evidence>
<feature type="compositionally biased region" description="Low complexity" evidence="1">
    <location>
        <begin position="151"/>
        <end position="162"/>
    </location>
</feature>
<dbReference type="Proteomes" id="UP001183388">
    <property type="component" value="Unassembled WGS sequence"/>
</dbReference>
<evidence type="ECO:0000313" key="4">
    <source>
        <dbReference type="Proteomes" id="UP001183388"/>
    </source>
</evidence>
<name>A0ABU2LCN1_9ACTN</name>
<dbReference type="EMBL" id="JAVREN010000029">
    <property type="protein sequence ID" value="MDT0309013.1"/>
    <property type="molecule type" value="Genomic_DNA"/>
</dbReference>
<dbReference type="InterPro" id="IPR043472">
    <property type="entry name" value="Macro_dom-like"/>
</dbReference>
<sequence>MATDVPHAAPTHAELVTELKSLRRPGLIGLRSVELPALRDAAVRCGFCAGPEDAPLGVEELLRKAVRRLGEEGPLGRAALVTFGLAAGTRGNPAQDRRKDAARAYGVSTETFRKHQEVQVIAQVAEAVLALCRAADAAAVRDGVTGAGTPPVAAVPASTPPGSAAPPPGSGTAGPGTPGPTRSGPVMTGPVPPGPGAPGAGPTGPGASGPGTSGFGAPVPRAPSPGHRGPGTPGSTGTDPSGPGVPLSGSSGAGAPGSGPSGSGALVFESSGAGAPGSGSSGPGVPVTGAYRAGGTAGNGRASARDGSAPLPKDDDSPPFQVETTVADAPTPFVLHVSPVDLLRDIDIVVSSENVYLELSKTFWPTVSGALRRAAAVRDAAGELVDDVLARELDAWVRRHGRPGLPVRPGTVAATSSGALAAQGIRRIYHAAVAVPLAGRDGYEVATGDIARAVRETFALARAERDAYDPPLSSLCFPLIGTGRGRVPPEVSARWIGWAVHEELVRDPDWTVHLVIRNRATAASIANLGTARPPAP</sequence>
<feature type="region of interest" description="Disordered" evidence="1">
    <location>
        <begin position="151"/>
        <end position="320"/>
    </location>
</feature>
<protein>
    <submittedName>
        <fullName evidence="3">Macro domain-containing protein</fullName>
    </submittedName>
</protein>
<feature type="compositionally biased region" description="Low complexity" evidence="1">
    <location>
        <begin position="179"/>
        <end position="189"/>
    </location>
</feature>